<keyword evidence="6 11" id="KW-0031">Aminopeptidase</keyword>
<dbReference type="PIRSF" id="PIRSF006431">
    <property type="entry name" value="Pept_S33"/>
    <property type="match status" value="1"/>
</dbReference>
<keyword evidence="8 11" id="KW-0645">Protease</keyword>
<dbReference type="InterPro" id="IPR029058">
    <property type="entry name" value="AB_hydrolase_fold"/>
</dbReference>
<dbReference type="InterPro" id="IPR000073">
    <property type="entry name" value="AB_hydrolase_1"/>
</dbReference>
<reference evidence="15 16" key="1">
    <citation type="submission" date="2017-06" db="EMBL/GenBank/DDBJ databases">
        <title>Azoarcus.</title>
        <authorList>
            <person name="Woo J.-H."/>
            <person name="Kim H.-S."/>
        </authorList>
    </citation>
    <scope>NUCLEOTIDE SEQUENCE [LARGE SCALE GENOMIC DNA]</scope>
    <source>
        <strain evidence="15 16">TSPY31</strain>
    </source>
</reference>
<dbReference type="EMBL" id="CP022187">
    <property type="protein sequence ID" value="AWI76327.1"/>
    <property type="molecule type" value="Genomic_DNA"/>
</dbReference>
<evidence type="ECO:0000256" key="5">
    <source>
        <dbReference type="ARBA" id="ARBA00021843"/>
    </source>
</evidence>
<dbReference type="AlphaFoldDB" id="A0A2U8GRM4"/>
<gene>
    <name evidence="15" type="primary">pip</name>
    <name evidence="15" type="ORF">CEW83_14820</name>
</gene>
<evidence type="ECO:0000256" key="10">
    <source>
        <dbReference type="ARBA" id="ARBA00029605"/>
    </source>
</evidence>
<dbReference type="KEGG" id="acom:CEW83_14820"/>
<dbReference type="InterPro" id="IPR005944">
    <property type="entry name" value="Pro_iminopeptidase"/>
</dbReference>
<dbReference type="EC" id="3.4.11.5" evidence="4 11"/>
<feature type="domain" description="AB hydrolase-1" evidence="14">
    <location>
        <begin position="50"/>
        <end position="311"/>
    </location>
</feature>
<evidence type="ECO:0000256" key="12">
    <source>
        <dbReference type="PIRSR" id="PIRSR006431-1"/>
    </source>
</evidence>
<sequence length="340" mass="37012">MTLPTIPPAADESNAGALFDAIEPFNHGHVDVGDGHQVYFEECGAPEGMPVLFLHGGPGSGCSERHRQLLDPALFRVVLFDQRGCGRSTPRGEIAANTTDHLVADIERLRSHLGIERWLVFGGSWGSSLALVYCARHPDACSGAILRGIFLTGQDDLDWFFRGASALLPVAWERLGDYLDESGQEDIAQHYLDALRSPDRLTAARALQRWMQWEAALSSPGRLPPAEEPLSADALDVALDKYRIQAHYLAHACFIGEAEALRCAGAMAGMPVAILHGRLDFVCRPANARKLQHALPGSRLRFIDDAGHSPFDAPMTAALAEVASRFHARGSFDGWGDSWN</sequence>
<feature type="active site" description="Nucleophile" evidence="12">
    <location>
        <position position="124"/>
    </location>
</feature>
<feature type="active site" evidence="12">
    <location>
        <position position="280"/>
    </location>
</feature>
<dbReference type="RefSeq" id="WP_108950027.1">
    <property type="nucleotide sequence ID" value="NZ_CP022187.1"/>
</dbReference>
<dbReference type="PANTHER" id="PTHR43722:SF1">
    <property type="entry name" value="PROLINE IMINOPEPTIDASE"/>
    <property type="match status" value="1"/>
</dbReference>
<evidence type="ECO:0000313" key="15">
    <source>
        <dbReference type="EMBL" id="AWI76327.1"/>
    </source>
</evidence>
<evidence type="ECO:0000256" key="4">
    <source>
        <dbReference type="ARBA" id="ARBA00012568"/>
    </source>
</evidence>
<protein>
    <recommendedName>
        <fullName evidence="5 11">Proline iminopeptidase</fullName>
        <shortName evidence="11">PIP</shortName>
        <ecNumber evidence="4 11">3.4.11.5</ecNumber>
    </recommendedName>
    <alternativeName>
        <fullName evidence="10 11">Prolyl aminopeptidase</fullName>
    </alternativeName>
</protein>
<evidence type="ECO:0000256" key="3">
    <source>
        <dbReference type="ARBA" id="ARBA00010088"/>
    </source>
</evidence>
<evidence type="ECO:0000256" key="6">
    <source>
        <dbReference type="ARBA" id="ARBA00022438"/>
    </source>
</evidence>
<dbReference type="InterPro" id="IPR002410">
    <property type="entry name" value="Peptidase_S33"/>
</dbReference>
<evidence type="ECO:0000256" key="9">
    <source>
        <dbReference type="ARBA" id="ARBA00022801"/>
    </source>
</evidence>
<evidence type="ECO:0000256" key="13">
    <source>
        <dbReference type="RuleBase" id="RU003421"/>
    </source>
</evidence>
<keyword evidence="16" id="KW-1185">Reference proteome</keyword>
<dbReference type="Proteomes" id="UP000244930">
    <property type="component" value="Chromosome"/>
</dbReference>
<evidence type="ECO:0000256" key="11">
    <source>
        <dbReference type="PIRNR" id="PIRNR006431"/>
    </source>
</evidence>
<evidence type="ECO:0000256" key="7">
    <source>
        <dbReference type="ARBA" id="ARBA00022490"/>
    </source>
</evidence>
<dbReference type="GO" id="GO:0004177">
    <property type="term" value="F:aminopeptidase activity"/>
    <property type="evidence" value="ECO:0007669"/>
    <property type="project" value="UniProtKB-UniRule"/>
</dbReference>
<dbReference type="Gene3D" id="3.40.50.1820">
    <property type="entry name" value="alpha/beta hydrolase"/>
    <property type="match status" value="1"/>
</dbReference>
<dbReference type="GO" id="GO:0005737">
    <property type="term" value="C:cytoplasm"/>
    <property type="evidence" value="ECO:0007669"/>
    <property type="project" value="UniProtKB-SubCell"/>
</dbReference>
<organism evidence="15 16">
    <name type="scientific">Parazoarcus communis</name>
    <dbReference type="NCBI Taxonomy" id="41977"/>
    <lineage>
        <taxon>Bacteria</taxon>
        <taxon>Pseudomonadati</taxon>
        <taxon>Pseudomonadota</taxon>
        <taxon>Betaproteobacteria</taxon>
        <taxon>Rhodocyclales</taxon>
        <taxon>Zoogloeaceae</taxon>
        <taxon>Parazoarcus</taxon>
    </lineage>
</organism>
<feature type="active site" description="Proton donor" evidence="12">
    <location>
        <position position="308"/>
    </location>
</feature>
<dbReference type="Pfam" id="PF00561">
    <property type="entry name" value="Abhydrolase_1"/>
    <property type="match status" value="1"/>
</dbReference>
<comment type="subcellular location">
    <subcellularLocation>
        <location evidence="2 11">Cytoplasm</location>
    </subcellularLocation>
</comment>
<proteinExistence type="inferred from homology"/>
<comment type="similarity">
    <text evidence="3 11 13">Belongs to the peptidase S33 family.</text>
</comment>
<dbReference type="GO" id="GO:0006508">
    <property type="term" value="P:proteolysis"/>
    <property type="evidence" value="ECO:0007669"/>
    <property type="project" value="UniProtKB-KW"/>
</dbReference>
<dbReference type="PANTHER" id="PTHR43722">
    <property type="entry name" value="PROLINE IMINOPEPTIDASE"/>
    <property type="match status" value="1"/>
</dbReference>
<keyword evidence="7 11" id="KW-0963">Cytoplasm</keyword>
<evidence type="ECO:0000256" key="2">
    <source>
        <dbReference type="ARBA" id="ARBA00004496"/>
    </source>
</evidence>
<keyword evidence="9 11" id="KW-0378">Hydrolase</keyword>
<evidence type="ECO:0000259" key="14">
    <source>
        <dbReference type="Pfam" id="PF00561"/>
    </source>
</evidence>
<evidence type="ECO:0000256" key="1">
    <source>
        <dbReference type="ARBA" id="ARBA00001585"/>
    </source>
</evidence>
<evidence type="ECO:0000256" key="8">
    <source>
        <dbReference type="ARBA" id="ARBA00022670"/>
    </source>
</evidence>
<dbReference type="PRINTS" id="PR00793">
    <property type="entry name" value="PROAMNOPTASE"/>
</dbReference>
<comment type="catalytic activity">
    <reaction evidence="1 11 13">
        <text>Release of N-terminal proline from a peptide.</text>
        <dbReference type="EC" id="3.4.11.5"/>
    </reaction>
</comment>
<dbReference type="NCBIfam" id="TIGR01249">
    <property type="entry name" value="pro_imino_pep_1"/>
    <property type="match status" value="1"/>
</dbReference>
<dbReference type="SUPFAM" id="SSF53474">
    <property type="entry name" value="alpha/beta-Hydrolases"/>
    <property type="match status" value="1"/>
</dbReference>
<evidence type="ECO:0000313" key="16">
    <source>
        <dbReference type="Proteomes" id="UP000244930"/>
    </source>
</evidence>
<name>A0A2U8GRM4_9RHOO</name>
<accession>A0A2U8GRM4</accession>